<sequence>MRPPNTPCPAASTPFLKGLWYRAYLWALQSMVTYGVGFYRLVRPLPASQRPALIKRYPVRPKLKNSVFIPPSHKTGELLPLYIDVHGGGFALCHPYFDDEFCAHFANTYNILVVSLDYSKAPGFRFPVPVDDLEATIDAVLRDDSLPIDKNRVAIGGFSAGGNLSLAAVQAPSLQGRIHGVVPWYPVVEWITPGSEKLSNREYRSKDEVDMLKTTMPIFNWGYVKAGEELTNPRLSVCFADKSVLPKWIFMVAAQYDILCAEAKEMIMHLADLDDVARKEGEYGFEKGTYKWRMLRGVTHGYNQVAAKGADEEIRLKRIEESYAEAGEWLFRGPFAK</sequence>
<dbReference type="InterPro" id="IPR029058">
    <property type="entry name" value="AB_hydrolase_fold"/>
</dbReference>
<evidence type="ECO:0000259" key="1">
    <source>
        <dbReference type="Pfam" id="PF07859"/>
    </source>
</evidence>
<dbReference type="STRING" id="1849047.A0A3D8RGX5"/>
<organism evidence="2 3">
    <name type="scientific">Coleophoma cylindrospora</name>
    <dbReference type="NCBI Taxonomy" id="1849047"/>
    <lineage>
        <taxon>Eukaryota</taxon>
        <taxon>Fungi</taxon>
        <taxon>Dikarya</taxon>
        <taxon>Ascomycota</taxon>
        <taxon>Pezizomycotina</taxon>
        <taxon>Leotiomycetes</taxon>
        <taxon>Helotiales</taxon>
        <taxon>Dermateaceae</taxon>
        <taxon>Coleophoma</taxon>
    </lineage>
</organism>
<dbReference type="Pfam" id="PF07859">
    <property type="entry name" value="Abhydrolase_3"/>
    <property type="match status" value="1"/>
</dbReference>
<dbReference type="EMBL" id="PDLM01000007">
    <property type="protein sequence ID" value="RDW73313.1"/>
    <property type="molecule type" value="Genomic_DNA"/>
</dbReference>
<feature type="domain" description="Alpha/beta hydrolase fold-3" evidence="1">
    <location>
        <begin position="84"/>
        <end position="272"/>
    </location>
</feature>
<dbReference type="AlphaFoldDB" id="A0A3D8RGX5"/>
<keyword evidence="3" id="KW-1185">Reference proteome</keyword>
<dbReference type="Proteomes" id="UP000256645">
    <property type="component" value="Unassembled WGS sequence"/>
</dbReference>
<dbReference type="GO" id="GO:0016787">
    <property type="term" value="F:hydrolase activity"/>
    <property type="evidence" value="ECO:0007669"/>
    <property type="project" value="InterPro"/>
</dbReference>
<reference evidence="2 3" key="1">
    <citation type="journal article" date="2018" name="IMA Fungus">
        <title>IMA Genome-F 9: Draft genome sequence of Annulohypoxylon stygium, Aspergillus mulundensis, Berkeleyomyces basicola (syn. Thielaviopsis basicola), Ceratocystis smalleyi, two Cercospora beticola strains, Coleophoma cylindrospora, Fusarium fracticaudum, Phialophora cf. hyalina, and Morchella septimelata.</title>
        <authorList>
            <person name="Wingfield B.D."/>
            <person name="Bills G.F."/>
            <person name="Dong Y."/>
            <person name="Huang W."/>
            <person name="Nel W.J."/>
            <person name="Swalarsk-Parry B.S."/>
            <person name="Vaghefi N."/>
            <person name="Wilken P.M."/>
            <person name="An Z."/>
            <person name="de Beer Z.W."/>
            <person name="De Vos L."/>
            <person name="Chen L."/>
            <person name="Duong T.A."/>
            <person name="Gao Y."/>
            <person name="Hammerbacher A."/>
            <person name="Kikkert J.R."/>
            <person name="Li Y."/>
            <person name="Li H."/>
            <person name="Li K."/>
            <person name="Li Q."/>
            <person name="Liu X."/>
            <person name="Ma X."/>
            <person name="Naidoo K."/>
            <person name="Pethybridge S.J."/>
            <person name="Sun J."/>
            <person name="Steenkamp E.T."/>
            <person name="van der Nest M.A."/>
            <person name="van Wyk S."/>
            <person name="Wingfield M.J."/>
            <person name="Xiong C."/>
            <person name="Yue Q."/>
            <person name="Zhang X."/>
        </authorList>
    </citation>
    <scope>NUCLEOTIDE SEQUENCE [LARGE SCALE GENOMIC DNA]</scope>
    <source>
        <strain evidence="2 3">BP6252</strain>
    </source>
</reference>
<comment type="caution">
    <text evidence="2">The sequence shown here is derived from an EMBL/GenBank/DDBJ whole genome shotgun (WGS) entry which is preliminary data.</text>
</comment>
<proteinExistence type="predicted"/>
<evidence type="ECO:0000313" key="2">
    <source>
        <dbReference type="EMBL" id="RDW73313.1"/>
    </source>
</evidence>
<protein>
    <recommendedName>
        <fullName evidence="1">Alpha/beta hydrolase fold-3 domain-containing protein</fullName>
    </recommendedName>
</protein>
<accession>A0A3D8RGX5</accession>
<dbReference type="PANTHER" id="PTHR23024:SF648">
    <property type="entry name" value="ALPHA_BETA HYDROLASE FOLD PROTEIN"/>
    <property type="match status" value="1"/>
</dbReference>
<name>A0A3D8RGX5_9HELO</name>
<dbReference type="SUPFAM" id="SSF53474">
    <property type="entry name" value="alpha/beta-Hydrolases"/>
    <property type="match status" value="1"/>
</dbReference>
<dbReference type="InterPro" id="IPR013094">
    <property type="entry name" value="AB_hydrolase_3"/>
</dbReference>
<dbReference type="OrthoDB" id="408631at2759"/>
<gene>
    <name evidence="2" type="ORF">BP6252_07220</name>
</gene>
<dbReference type="Gene3D" id="3.40.50.1820">
    <property type="entry name" value="alpha/beta hydrolase"/>
    <property type="match status" value="1"/>
</dbReference>
<dbReference type="PANTHER" id="PTHR23024">
    <property type="entry name" value="ARYLACETAMIDE DEACETYLASE"/>
    <property type="match status" value="1"/>
</dbReference>
<dbReference type="InterPro" id="IPR050466">
    <property type="entry name" value="Carboxylest/Gibb_receptor"/>
</dbReference>
<evidence type="ECO:0000313" key="3">
    <source>
        <dbReference type="Proteomes" id="UP000256645"/>
    </source>
</evidence>